<dbReference type="EMBL" id="WVBC01000034">
    <property type="protein sequence ID" value="NKT81148.1"/>
    <property type="molecule type" value="Genomic_DNA"/>
</dbReference>
<dbReference type="Proteomes" id="UP000808906">
    <property type="component" value="Unassembled WGS sequence"/>
</dbReference>
<evidence type="ECO:0000313" key="3">
    <source>
        <dbReference type="EMBL" id="NKT81148.1"/>
    </source>
</evidence>
<proteinExistence type="predicted"/>
<dbReference type="EMBL" id="WVDC01000001">
    <property type="protein sequence ID" value="NKW40337.1"/>
    <property type="molecule type" value="Genomic_DNA"/>
</dbReference>
<reference evidence="2" key="1">
    <citation type="submission" date="2019-11" db="EMBL/GenBank/DDBJ databases">
        <title>Spread of Macrolides and rifampicin resistant Rhodococcus equi in clinical isolates in the USA.</title>
        <authorList>
            <person name="Alvarez-Narvaez S."/>
            <person name="Huber L."/>
            <person name="Cohen N.D."/>
            <person name="Slovis N."/>
            <person name="Greiter M."/>
            <person name="Giguere S."/>
            <person name="Hart K."/>
        </authorList>
    </citation>
    <scope>NUCLEOTIDE SEQUENCE</scope>
    <source>
        <strain evidence="2">Lh_17</strain>
    </source>
</reference>
<name>A0A9Q2PCF9_RHOHA</name>
<comment type="caution">
    <text evidence="2">The sequence shown here is derived from an EMBL/GenBank/DDBJ whole genome shotgun (WGS) entry which is preliminary data.</text>
</comment>
<gene>
    <name evidence="2" type="ORF">GS441_16545</name>
    <name evidence="3" type="ORF">GS882_24040</name>
    <name evidence="4" type="ORF">GS947_01555</name>
</gene>
<evidence type="ECO:0000313" key="2">
    <source>
        <dbReference type="EMBL" id="MBM4566992.1"/>
    </source>
</evidence>
<organism evidence="2 5">
    <name type="scientific">Rhodococcus hoagii</name>
    <name type="common">Corynebacterium equii</name>
    <dbReference type="NCBI Taxonomy" id="43767"/>
    <lineage>
        <taxon>Bacteria</taxon>
        <taxon>Bacillati</taxon>
        <taxon>Actinomycetota</taxon>
        <taxon>Actinomycetes</taxon>
        <taxon>Mycobacteriales</taxon>
        <taxon>Nocardiaceae</taxon>
        <taxon>Prescottella</taxon>
    </lineage>
</organism>
<feature type="compositionally biased region" description="Basic residues" evidence="1">
    <location>
        <begin position="55"/>
        <end position="65"/>
    </location>
</feature>
<protein>
    <submittedName>
        <fullName evidence="2">Uncharacterized protein</fullName>
    </submittedName>
</protein>
<sequence>MRRTGDATRGSIDEHGPWQWPDGYANALVTTGRVDEADKLPAPTNVSPPNEGTARARRLAGHRRGCQVPPDRRPVPGACGRRSRCHRTRTPSRRRCRCRPWVLPVEGSYDAVRKIGRPGTTPSRGRCTLCVHGIRAAGSVRV</sequence>
<dbReference type="Proteomes" id="UP000603463">
    <property type="component" value="Unassembled WGS sequence"/>
</dbReference>
<reference evidence="3" key="2">
    <citation type="journal article" date="2020" name="Environ. Microbiol.">
        <title>The novel and transferable erm(51) gene confers Macrolides, Lincosamides, and Streptogramins B (MLSB) resistance to clonal Rhodococcus equi in the environment.</title>
        <authorList>
            <person name="Huber L."/>
            <person name="Giguere S."/>
            <person name="Slovis N.M."/>
            <person name="Alvarez-Narvaez S."/>
            <person name="Hart K.A."/>
            <person name="Greiter M."/>
            <person name="Morris E.R.A."/>
            <person name="Cohen N.D."/>
        </authorList>
    </citation>
    <scope>NUCLEOTIDE SEQUENCE</scope>
    <source>
        <strain evidence="3">Lh_116_1</strain>
        <strain evidence="4">Lh_16_1</strain>
    </source>
</reference>
<evidence type="ECO:0000256" key="1">
    <source>
        <dbReference type="SAM" id="MobiDB-lite"/>
    </source>
</evidence>
<evidence type="ECO:0000313" key="4">
    <source>
        <dbReference type="EMBL" id="NKW40337.1"/>
    </source>
</evidence>
<dbReference type="EMBL" id="WUXR01000008">
    <property type="protein sequence ID" value="MBM4566992.1"/>
    <property type="molecule type" value="Genomic_DNA"/>
</dbReference>
<evidence type="ECO:0000313" key="5">
    <source>
        <dbReference type="Proteomes" id="UP000808906"/>
    </source>
</evidence>
<feature type="compositionally biased region" description="Basic and acidic residues" evidence="1">
    <location>
        <begin position="1"/>
        <end position="16"/>
    </location>
</feature>
<dbReference type="Proteomes" id="UP000608063">
    <property type="component" value="Unassembled WGS sequence"/>
</dbReference>
<dbReference type="AlphaFoldDB" id="A0A9Q2PCF9"/>
<feature type="region of interest" description="Disordered" evidence="1">
    <location>
        <begin position="1"/>
        <end position="86"/>
    </location>
</feature>
<accession>A0A9Q2PCF9</accession>